<dbReference type="InterPro" id="IPR013783">
    <property type="entry name" value="Ig-like_fold"/>
</dbReference>
<dbReference type="PROSITE" id="PS50853">
    <property type="entry name" value="FN3"/>
    <property type="match status" value="1"/>
</dbReference>
<dbReference type="AlphaFoldDB" id="A0A849SLA1"/>
<dbReference type="InterPro" id="IPR036116">
    <property type="entry name" value="FN3_sf"/>
</dbReference>
<dbReference type="Gene3D" id="2.60.40.10">
    <property type="entry name" value="Immunoglobulins"/>
    <property type="match status" value="1"/>
</dbReference>
<dbReference type="InterPro" id="IPR025965">
    <property type="entry name" value="FlgD/Vpr_Ig-like"/>
</dbReference>
<accession>A0A849SLA1</accession>
<evidence type="ECO:0000259" key="1">
    <source>
        <dbReference type="PROSITE" id="PS50853"/>
    </source>
</evidence>
<protein>
    <recommendedName>
        <fullName evidence="1">Fibronectin type-III domain-containing protein</fullName>
    </recommendedName>
</protein>
<dbReference type="InterPro" id="IPR003961">
    <property type="entry name" value="FN3_dom"/>
</dbReference>
<feature type="domain" description="Fibronectin type-III" evidence="1">
    <location>
        <begin position="15"/>
        <end position="122"/>
    </location>
</feature>
<name>A0A849SLA1_UNCEI</name>
<sequence length="220" mass="23613">MRIASGIRRFGIIAFLIGLPVTALAQGSVQLQWTAPGDDGMVGVATSYDVRYHLLPITDQNFILATSAPSPPAPGVAGTTQTLTISNLTIGNRYYFAIKSRDDQGNQSPLSNVVSYIVTGAVGVGDAPLVLSFSRPFPNPARTQVTVEFVLPEAREVSAEIFDVGGRHIRSFPGGLRGAGRHTLAWDTRDDNGRPVAAGQYIVQAHLGRDRFVQRVTVLQ</sequence>
<dbReference type="Proteomes" id="UP000580839">
    <property type="component" value="Unassembled WGS sequence"/>
</dbReference>
<comment type="caution">
    <text evidence="2">The sequence shown here is derived from an EMBL/GenBank/DDBJ whole genome shotgun (WGS) entry which is preliminary data.</text>
</comment>
<dbReference type="SUPFAM" id="SSF49265">
    <property type="entry name" value="Fibronectin type III"/>
    <property type="match status" value="1"/>
</dbReference>
<reference evidence="2 3" key="1">
    <citation type="submission" date="2020-04" db="EMBL/GenBank/DDBJ databases">
        <title>Metagenomic profiling of ammonia- and methane-oxidizing microorganisms in a Dutch drinking water treatment plant.</title>
        <authorList>
            <person name="Poghosyan L."/>
            <person name="Leucker S."/>
        </authorList>
    </citation>
    <scope>NUCLEOTIDE SEQUENCE [LARGE SCALE GENOMIC DNA]</scope>
    <source>
        <strain evidence="2">S-RSF-IL-03</strain>
    </source>
</reference>
<organism evidence="2 3">
    <name type="scientific">Eiseniibacteriota bacterium</name>
    <dbReference type="NCBI Taxonomy" id="2212470"/>
    <lineage>
        <taxon>Bacteria</taxon>
        <taxon>Candidatus Eiseniibacteriota</taxon>
    </lineage>
</organism>
<gene>
    <name evidence="2" type="ORF">HOP12_14625</name>
</gene>
<dbReference type="EMBL" id="JABFRW010000191">
    <property type="protein sequence ID" value="NOT35376.1"/>
    <property type="molecule type" value="Genomic_DNA"/>
</dbReference>
<proteinExistence type="predicted"/>
<evidence type="ECO:0000313" key="3">
    <source>
        <dbReference type="Proteomes" id="UP000580839"/>
    </source>
</evidence>
<evidence type="ECO:0000313" key="2">
    <source>
        <dbReference type="EMBL" id="NOT35376.1"/>
    </source>
</evidence>
<dbReference type="Pfam" id="PF13860">
    <property type="entry name" value="FlgD_ig"/>
    <property type="match status" value="1"/>
</dbReference>
<dbReference type="Gene3D" id="2.60.40.4070">
    <property type="match status" value="1"/>
</dbReference>
<dbReference type="Pfam" id="PF00041">
    <property type="entry name" value="fn3"/>
    <property type="match status" value="1"/>
</dbReference>
<dbReference type="CDD" id="cd00063">
    <property type="entry name" value="FN3"/>
    <property type="match status" value="1"/>
</dbReference>